<evidence type="ECO:0000256" key="2">
    <source>
        <dbReference type="SAM" id="Phobius"/>
    </source>
</evidence>
<reference evidence="3 4" key="1">
    <citation type="journal article" date="2016" name="Nat. Commun.">
        <title>Thousands of microbial genomes shed light on interconnected biogeochemical processes in an aquifer system.</title>
        <authorList>
            <person name="Anantharaman K."/>
            <person name="Brown C.T."/>
            <person name="Hug L.A."/>
            <person name="Sharon I."/>
            <person name="Castelle C.J."/>
            <person name="Probst A.J."/>
            <person name="Thomas B.C."/>
            <person name="Singh A."/>
            <person name="Wilkins M.J."/>
            <person name="Karaoz U."/>
            <person name="Brodie E.L."/>
            <person name="Williams K.H."/>
            <person name="Hubbard S.S."/>
            <person name="Banfield J.F."/>
        </authorList>
    </citation>
    <scope>NUCLEOTIDE SEQUENCE [LARGE SCALE GENOMIC DNA]</scope>
</reference>
<comment type="caution">
    <text evidence="3">The sequence shown here is derived from an EMBL/GenBank/DDBJ whole genome shotgun (WGS) entry which is preliminary data.</text>
</comment>
<gene>
    <name evidence="3" type="ORF">A2419_00375</name>
</gene>
<proteinExistence type="predicted"/>
<feature type="transmembrane region" description="Helical" evidence="2">
    <location>
        <begin position="58"/>
        <end position="80"/>
    </location>
</feature>
<feature type="transmembrane region" description="Helical" evidence="2">
    <location>
        <begin position="100"/>
        <end position="130"/>
    </location>
</feature>
<keyword evidence="2" id="KW-1133">Transmembrane helix</keyword>
<sequence length="322" mass="36152">MYWDIFLGLVGLIVGVPLAGFLAWWLLKLLLLLRTKLGHAEDPTPETRRRRRQLFRTIAIAILGIAVVITAFLYIPWGAIPHDESRSWSSSGWQWLEYAYVAYVPAGVRSFILTYIWTWWFAIVVGILFLLDLLRRGKKAQVIALVVLVAVGSIAYWFGPELTCADDDIVCKAQHLQQKQIKAAEELHKEQERQRQAALAIEQARIATQKQVAEAAGGAQCLNVAHKDHQFGTAPDESSIINPDGKCFFANFYPPEDEGICFYQQSAHSSKPHGPFGRDCPGAIPFNQNTAPRDVERIWGNKPFKANFVLRPRSGTNHGTSN</sequence>
<name>A0A1F4Y359_9BACT</name>
<feature type="transmembrane region" description="Helical" evidence="2">
    <location>
        <begin position="6"/>
        <end position="27"/>
    </location>
</feature>
<evidence type="ECO:0000256" key="1">
    <source>
        <dbReference type="SAM" id="Coils"/>
    </source>
</evidence>
<dbReference type="EMBL" id="MEXB01000009">
    <property type="protein sequence ID" value="OGC88304.1"/>
    <property type="molecule type" value="Genomic_DNA"/>
</dbReference>
<dbReference type="Proteomes" id="UP000176568">
    <property type="component" value="Unassembled WGS sequence"/>
</dbReference>
<feature type="transmembrane region" description="Helical" evidence="2">
    <location>
        <begin position="142"/>
        <end position="159"/>
    </location>
</feature>
<feature type="coiled-coil region" evidence="1">
    <location>
        <begin position="173"/>
        <end position="201"/>
    </location>
</feature>
<evidence type="ECO:0000313" key="4">
    <source>
        <dbReference type="Proteomes" id="UP000176568"/>
    </source>
</evidence>
<keyword evidence="2" id="KW-0812">Transmembrane</keyword>
<evidence type="ECO:0000313" key="3">
    <source>
        <dbReference type="EMBL" id="OGC88304.1"/>
    </source>
</evidence>
<protein>
    <submittedName>
        <fullName evidence="3">Uncharacterized protein</fullName>
    </submittedName>
</protein>
<organism evidence="3 4">
    <name type="scientific">Candidatus Adlerbacteria bacterium RIFOXYC1_FULL_48_26</name>
    <dbReference type="NCBI Taxonomy" id="1797247"/>
    <lineage>
        <taxon>Bacteria</taxon>
        <taxon>Candidatus Adleribacteriota</taxon>
    </lineage>
</organism>
<accession>A0A1F4Y359</accession>
<dbReference type="AlphaFoldDB" id="A0A1F4Y359"/>
<keyword evidence="2" id="KW-0472">Membrane</keyword>
<keyword evidence="1" id="KW-0175">Coiled coil</keyword>